<keyword evidence="12" id="KW-0449">Lipoprotein</keyword>
<feature type="transmembrane region" description="Helical" evidence="16">
    <location>
        <begin position="277"/>
        <end position="300"/>
    </location>
</feature>
<gene>
    <name evidence="19" type="ORF">RCC_00408</name>
</gene>
<feature type="transmembrane region" description="Helical" evidence="16">
    <location>
        <begin position="187"/>
        <end position="209"/>
    </location>
</feature>
<dbReference type="InterPro" id="IPR049326">
    <property type="entry name" value="Rhodopsin_dom_fungi"/>
</dbReference>
<keyword evidence="7 16" id="KW-0812">Transmembrane</keyword>
<feature type="transmembrane region" description="Helical" evidence="16">
    <location>
        <begin position="145"/>
        <end position="167"/>
    </location>
</feature>
<dbReference type="PROSITE" id="PS52012">
    <property type="entry name" value="CFEM"/>
    <property type="match status" value="1"/>
</dbReference>
<proteinExistence type="inferred from homology"/>
<keyword evidence="14" id="KW-0479">Metal-binding</keyword>
<keyword evidence="6" id="KW-0325">Glycoprotein</keyword>
<keyword evidence="11 14" id="KW-1015">Disulfide bond</keyword>
<feature type="disulfide bond" evidence="14">
    <location>
        <begin position="59"/>
        <end position="66"/>
    </location>
</feature>
<evidence type="ECO:0000256" key="6">
    <source>
        <dbReference type="ARBA" id="ARBA00022622"/>
    </source>
</evidence>
<evidence type="ECO:0000313" key="20">
    <source>
        <dbReference type="Proteomes" id="UP000225277"/>
    </source>
</evidence>
<feature type="transmembrane region" description="Helical" evidence="16">
    <location>
        <begin position="114"/>
        <end position="133"/>
    </location>
</feature>
<evidence type="ECO:0000256" key="14">
    <source>
        <dbReference type="PROSITE-ProRule" id="PRU01356"/>
    </source>
</evidence>
<feature type="chain" id="PRO_5013830846" description="CFEM domain-containing protein" evidence="17">
    <location>
        <begin position="18"/>
        <end position="525"/>
    </location>
</feature>
<dbReference type="STRING" id="112498.A0A2D3ULX3"/>
<keyword evidence="14" id="KW-0349">Heme</keyword>
<feature type="compositionally biased region" description="Basic and acidic residues" evidence="15">
    <location>
        <begin position="422"/>
        <end position="432"/>
    </location>
</feature>
<evidence type="ECO:0000256" key="17">
    <source>
        <dbReference type="SAM" id="SignalP"/>
    </source>
</evidence>
<evidence type="ECO:0000256" key="12">
    <source>
        <dbReference type="ARBA" id="ARBA00023288"/>
    </source>
</evidence>
<protein>
    <recommendedName>
        <fullName evidence="18">CFEM domain-containing protein</fullName>
    </recommendedName>
</protein>
<dbReference type="GO" id="GO:0046872">
    <property type="term" value="F:metal ion binding"/>
    <property type="evidence" value="ECO:0007669"/>
    <property type="project" value="UniProtKB-UniRule"/>
</dbReference>
<evidence type="ECO:0000313" key="19">
    <source>
        <dbReference type="EMBL" id="CZT14431.1"/>
    </source>
</evidence>
<dbReference type="GO" id="GO:0005576">
    <property type="term" value="C:extracellular region"/>
    <property type="evidence" value="ECO:0007669"/>
    <property type="project" value="UniProtKB-SubCell"/>
</dbReference>
<keyword evidence="10 16" id="KW-0472">Membrane</keyword>
<organism evidence="19 20">
    <name type="scientific">Ramularia collo-cygni</name>
    <dbReference type="NCBI Taxonomy" id="112498"/>
    <lineage>
        <taxon>Eukaryota</taxon>
        <taxon>Fungi</taxon>
        <taxon>Dikarya</taxon>
        <taxon>Ascomycota</taxon>
        <taxon>Pezizomycotina</taxon>
        <taxon>Dothideomycetes</taxon>
        <taxon>Dothideomycetidae</taxon>
        <taxon>Mycosphaerellales</taxon>
        <taxon>Mycosphaerellaceae</taxon>
        <taxon>Ramularia</taxon>
    </lineage>
</organism>
<feature type="binding site" description="axial binding residue" evidence="14">
    <location>
        <position position="63"/>
    </location>
    <ligand>
        <name>heme</name>
        <dbReference type="ChEBI" id="CHEBI:30413"/>
    </ligand>
    <ligandPart>
        <name>Fe</name>
        <dbReference type="ChEBI" id="CHEBI:18248"/>
    </ligandPart>
</feature>
<dbReference type="Pfam" id="PF20684">
    <property type="entry name" value="Fung_rhodopsin"/>
    <property type="match status" value="1"/>
</dbReference>
<evidence type="ECO:0000256" key="7">
    <source>
        <dbReference type="ARBA" id="ARBA00022692"/>
    </source>
</evidence>
<comment type="similarity">
    <text evidence="4">Belongs to the RBT5 family.</text>
</comment>
<dbReference type="InterPro" id="IPR052337">
    <property type="entry name" value="SAT4-like"/>
</dbReference>
<dbReference type="PANTHER" id="PTHR33048">
    <property type="entry name" value="PTH11-LIKE INTEGRAL MEMBRANE PROTEIN (AFU_ORTHOLOGUE AFUA_5G11245)"/>
    <property type="match status" value="1"/>
</dbReference>
<keyword evidence="6" id="KW-0336">GPI-anchor</keyword>
<evidence type="ECO:0000256" key="2">
    <source>
        <dbReference type="ARBA" id="ARBA00004589"/>
    </source>
</evidence>
<dbReference type="Pfam" id="PF05730">
    <property type="entry name" value="CFEM"/>
    <property type="match status" value="1"/>
</dbReference>
<dbReference type="EMBL" id="FJUY01000001">
    <property type="protein sequence ID" value="CZT14431.1"/>
    <property type="molecule type" value="Genomic_DNA"/>
</dbReference>
<evidence type="ECO:0000256" key="11">
    <source>
        <dbReference type="ARBA" id="ARBA00023157"/>
    </source>
</evidence>
<keyword evidence="20" id="KW-1185">Reference proteome</keyword>
<keyword evidence="9 16" id="KW-1133">Transmembrane helix</keyword>
<dbReference type="PANTHER" id="PTHR33048:SF160">
    <property type="entry name" value="SAT4 FAMILY MEMBRANE PROTEIN"/>
    <property type="match status" value="1"/>
</dbReference>
<feature type="disulfide bond" evidence="14">
    <location>
        <begin position="68"/>
        <end position="101"/>
    </location>
</feature>
<feature type="transmembrane region" description="Helical" evidence="16">
    <location>
        <begin position="230"/>
        <end position="257"/>
    </location>
</feature>
<feature type="signal peptide" evidence="17">
    <location>
        <begin position="1"/>
        <end position="17"/>
    </location>
</feature>
<feature type="disulfide bond" evidence="14">
    <location>
        <begin position="45"/>
        <end position="85"/>
    </location>
</feature>
<evidence type="ECO:0000256" key="3">
    <source>
        <dbReference type="ARBA" id="ARBA00004613"/>
    </source>
</evidence>
<keyword evidence="8 17" id="KW-0732">Signal</keyword>
<comment type="similarity">
    <text evidence="13">Belongs to the SAT4 family.</text>
</comment>
<keyword evidence="14" id="KW-0408">Iron</keyword>
<evidence type="ECO:0000256" key="13">
    <source>
        <dbReference type="ARBA" id="ARBA00038359"/>
    </source>
</evidence>
<feature type="transmembrane region" description="Helical" evidence="16">
    <location>
        <begin position="312"/>
        <end position="332"/>
    </location>
</feature>
<dbReference type="Proteomes" id="UP000225277">
    <property type="component" value="Unassembled WGS sequence"/>
</dbReference>
<feature type="region of interest" description="Disordered" evidence="15">
    <location>
        <begin position="484"/>
        <end position="525"/>
    </location>
</feature>
<dbReference type="OrthoDB" id="3626004at2759"/>
<evidence type="ECO:0000256" key="4">
    <source>
        <dbReference type="ARBA" id="ARBA00010031"/>
    </source>
</evidence>
<sequence>MRVLAALLVAGLSVASANLFSPGNETTATALQQIQNQTDLPLPNCAGLCFVQVLPEYSCSPDDISCICPNANLTTSLSACFTSNCTIPDGLIAQKFSKDTCGAVSRDVAPITRGLTWGLFAFALIFVGARFLARPERLNGSGYGTDDWTILHCLVLLIPINVLVQTMTDNGLGTDAYQVPALRITSMLQQFFVFTILYCALVMVTRISILQLYLRIWREAAVGVWFRRTCWILIWVHVVTLFAYCISLVFQCTPVAYAWTAWDGLHKGTCVNRQGQLYSLGAINICYDVIVFVLPLHNFLKLNISWRRKTGVLTIFMVGLLVTICAVIRLQYLVKIGRSANPTWDYNSVVQWSSIEANFSVICTCMPAMAGLLQRAWAALSGNSISIEPGECKAPAHPSQIDPERAVGHEGMMHLRQVSDFDDSTTRFDSGDRSAPTTITQKSGDSDTLEMVHHAPRQATATDFTYRDRDGRMHEVKVIDRPTEDIEYDRNNDRVSKQEKALRDLQAARESPESPIERTDWNKTG</sequence>
<comment type="subcellular location">
    <subcellularLocation>
        <location evidence="2">Membrane</location>
        <topology evidence="2">Lipid-anchor</topology>
        <topology evidence="2">GPI-anchor</topology>
    </subcellularLocation>
    <subcellularLocation>
        <location evidence="1">Membrane</location>
        <topology evidence="1">Multi-pass membrane protein</topology>
    </subcellularLocation>
    <subcellularLocation>
        <location evidence="3">Secreted</location>
    </subcellularLocation>
</comment>
<feature type="region of interest" description="Disordered" evidence="15">
    <location>
        <begin position="422"/>
        <end position="447"/>
    </location>
</feature>
<evidence type="ECO:0000256" key="15">
    <source>
        <dbReference type="SAM" id="MobiDB-lite"/>
    </source>
</evidence>
<feature type="domain" description="CFEM" evidence="18">
    <location>
        <begin position="17"/>
        <end position="124"/>
    </location>
</feature>
<evidence type="ECO:0000256" key="9">
    <source>
        <dbReference type="ARBA" id="ARBA00022989"/>
    </source>
</evidence>
<reference evidence="19 20" key="1">
    <citation type="submission" date="2016-03" db="EMBL/GenBank/DDBJ databases">
        <authorList>
            <person name="Ploux O."/>
        </authorList>
    </citation>
    <scope>NUCLEOTIDE SEQUENCE [LARGE SCALE GENOMIC DNA]</scope>
    <source>
        <strain evidence="19 20">URUG2</strain>
    </source>
</reference>
<dbReference type="InterPro" id="IPR008427">
    <property type="entry name" value="Extracellular_membr_CFEM_dom"/>
</dbReference>
<dbReference type="RefSeq" id="XP_023621328.1">
    <property type="nucleotide sequence ID" value="XM_023765560.1"/>
</dbReference>
<evidence type="ECO:0000256" key="8">
    <source>
        <dbReference type="ARBA" id="ARBA00022729"/>
    </source>
</evidence>
<evidence type="ECO:0000256" key="1">
    <source>
        <dbReference type="ARBA" id="ARBA00004141"/>
    </source>
</evidence>
<dbReference type="GeneID" id="35595802"/>
<name>A0A2D3ULX3_9PEZI</name>
<evidence type="ECO:0000256" key="16">
    <source>
        <dbReference type="SAM" id="Phobius"/>
    </source>
</evidence>
<feature type="disulfide bond" evidence="14">
    <location>
        <begin position="49"/>
        <end position="80"/>
    </location>
</feature>
<dbReference type="GO" id="GO:0098552">
    <property type="term" value="C:side of membrane"/>
    <property type="evidence" value="ECO:0007669"/>
    <property type="project" value="UniProtKB-KW"/>
</dbReference>
<evidence type="ECO:0000256" key="10">
    <source>
        <dbReference type="ARBA" id="ARBA00023136"/>
    </source>
</evidence>
<accession>A0A2D3ULX3</accession>
<keyword evidence="5" id="KW-0964">Secreted</keyword>
<evidence type="ECO:0000256" key="5">
    <source>
        <dbReference type="ARBA" id="ARBA00022525"/>
    </source>
</evidence>
<evidence type="ECO:0000259" key="18">
    <source>
        <dbReference type="PROSITE" id="PS52012"/>
    </source>
</evidence>
<dbReference type="AlphaFoldDB" id="A0A2D3ULX3"/>